<feature type="compositionally biased region" description="Polar residues" evidence="1">
    <location>
        <begin position="79"/>
        <end position="107"/>
    </location>
</feature>
<name>A0A7S2ATY4_9CHLO</name>
<evidence type="ECO:0000313" key="2">
    <source>
        <dbReference type="EMBL" id="CAD9377140.1"/>
    </source>
</evidence>
<feature type="compositionally biased region" description="Gly residues" evidence="1">
    <location>
        <begin position="46"/>
        <end position="67"/>
    </location>
</feature>
<dbReference type="AlphaFoldDB" id="A0A7S2ATY4"/>
<evidence type="ECO:0000256" key="1">
    <source>
        <dbReference type="SAM" id="MobiDB-lite"/>
    </source>
</evidence>
<feature type="compositionally biased region" description="Polar residues" evidence="1">
    <location>
        <begin position="30"/>
        <end position="44"/>
    </location>
</feature>
<protein>
    <submittedName>
        <fullName evidence="2">Uncharacterized protein</fullName>
    </submittedName>
</protein>
<dbReference type="EMBL" id="HBGR01005941">
    <property type="protein sequence ID" value="CAD9377140.1"/>
    <property type="molecule type" value="Transcribed_RNA"/>
</dbReference>
<reference evidence="2" key="1">
    <citation type="submission" date="2021-01" db="EMBL/GenBank/DDBJ databases">
        <authorList>
            <person name="Corre E."/>
            <person name="Pelletier E."/>
            <person name="Niang G."/>
            <person name="Scheremetjew M."/>
            <person name="Finn R."/>
            <person name="Kale V."/>
            <person name="Holt S."/>
            <person name="Cochrane G."/>
            <person name="Meng A."/>
            <person name="Brown T."/>
            <person name="Cohen L."/>
        </authorList>
    </citation>
    <scope>NUCLEOTIDE SEQUENCE</scope>
    <source>
        <strain evidence="2">RCC733</strain>
    </source>
</reference>
<proteinExistence type="predicted"/>
<gene>
    <name evidence="2" type="ORF">PPRO1471_LOCUS4010</name>
</gene>
<feature type="region of interest" description="Disordered" evidence="1">
    <location>
        <begin position="1"/>
        <end position="107"/>
    </location>
</feature>
<accession>A0A7S2ATY4</accession>
<organism evidence="2">
    <name type="scientific">Pycnococcus provasolii</name>
    <dbReference type="NCBI Taxonomy" id="41880"/>
    <lineage>
        <taxon>Eukaryota</taxon>
        <taxon>Viridiplantae</taxon>
        <taxon>Chlorophyta</taxon>
        <taxon>Pseudoscourfieldiophyceae</taxon>
        <taxon>Pseudoscourfieldiales</taxon>
        <taxon>Pycnococcaceae</taxon>
        <taxon>Pycnococcus</taxon>
    </lineage>
</organism>
<sequence length="411" mass="41948">MRAMPAIGMHSSASMRDASLPPHVSPPPGSAQQVLNQSNGNTGNVMGPGGSPYVAGGGNGNKQGGGTHAAAHLVRVSPKQVQATGSSPRRVSSPGTLQHQGLRTPPNNAMQHTTTGNANANAKANAKANASAGVWGATLAAPKFKKLTTPQNQKLRSSQNSGWTWFRTLALVSLLLLLLGAGDAANGLKTVGNYGSAAALAAANLTIAVASNVLRLTAAGTASAVAFAAQASTTQAGEGGGERQYAGMARALRNVTSDVDTAAGLFAEFLRACDAARQGDTFASNEHMPACTLAATNQTGAHFMSLEEEFRAFLSRRAGARASIERVADMVLLLYKWVLPLLLLNAAGSFFKSMGGGSASEAEPDFEQTSYGALHGADNELDSDAAVSPVAVVAAAAAADAAPRPRARSRH</sequence>